<evidence type="ECO:0000256" key="2">
    <source>
        <dbReference type="ARBA" id="ARBA00022857"/>
    </source>
</evidence>
<dbReference type="Gene3D" id="3.90.25.10">
    <property type="entry name" value="UDP-galactose 4-epimerase, domain 1"/>
    <property type="match status" value="1"/>
</dbReference>
<gene>
    <name evidence="4" type="ORF">BGW36DRAFT_377968</name>
</gene>
<accession>A0AAD4Q0F5</accession>
<dbReference type="GeneID" id="70246339"/>
<protein>
    <submittedName>
        <fullName evidence="4">NmrA family transcriptional regulator</fullName>
    </submittedName>
</protein>
<comment type="caution">
    <text evidence="4">The sequence shown here is derived from an EMBL/GenBank/DDBJ whole genome shotgun (WGS) entry which is preliminary data.</text>
</comment>
<organism evidence="4 5">
    <name type="scientific">Talaromyces proteolyticus</name>
    <dbReference type="NCBI Taxonomy" id="1131652"/>
    <lineage>
        <taxon>Eukaryota</taxon>
        <taxon>Fungi</taxon>
        <taxon>Dikarya</taxon>
        <taxon>Ascomycota</taxon>
        <taxon>Pezizomycotina</taxon>
        <taxon>Eurotiomycetes</taxon>
        <taxon>Eurotiomycetidae</taxon>
        <taxon>Eurotiales</taxon>
        <taxon>Trichocomaceae</taxon>
        <taxon>Talaromyces</taxon>
        <taxon>Talaromyces sect. Bacilispori</taxon>
    </lineage>
</organism>
<dbReference type="AlphaFoldDB" id="A0AAD4Q0F5"/>
<dbReference type="Proteomes" id="UP001201262">
    <property type="component" value="Unassembled WGS sequence"/>
</dbReference>
<dbReference type="InterPro" id="IPR008030">
    <property type="entry name" value="NmrA-like"/>
</dbReference>
<dbReference type="PANTHER" id="PTHR42748">
    <property type="entry name" value="NITROGEN METABOLITE REPRESSION PROTEIN NMRA FAMILY MEMBER"/>
    <property type="match status" value="1"/>
</dbReference>
<name>A0AAD4Q0F5_9EURO</name>
<sequence length="304" mass="32867">MSKLITVFGATGNQGGSVIRALLADPVLSKEFKIRGITRDSSKPAAQELASKGVELVSADLGSVESVASAVKDAHTIFLVTNYWETASRKVEVEQGKNVADAAKAAGVSHLIFSSLINVTEASKGSLPNVPHFDGKAEIERYIRASGVPATFVLPGYFMSSLISSLRKQEDGSYQMFLPVSDAARFPLFDAVSDTGKFVTAAIKNRSTVLGKHIYEAVDYYSPSRIVSEFTEATGKKASWTQIPGDNYKAFLPAAVAQEFLENHLLLEDPGYYASANLEESLALVQQQPTTWKEFVTNNVAKFA</sequence>
<feature type="domain" description="NmrA-like" evidence="3">
    <location>
        <begin position="1"/>
        <end position="295"/>
    </location>
</feature>
<dbReference type="InterPro" id="IPR036291">
    <property type="entry name" value="NAD(P)-bd_dom_sf"/>
</dbReference>
<dbReference type="EMBL" id="JAJTJA010000006">
    <property type="protein sequence ID" value="KAH8697113.1"/>
    <property type="molecule type" value="Genomic_DNA"/>
</dbReference>
<dbReference type="CDD" id="cd05251">
    <property type="entry name" value="NmrA_like_SDR_a"/>
    <property type="match status" value="1"/>
</dbReference>
<evidence type="ECO:0000313" key="5">
    <source>
        <dbReference type="Proteomes" id="UP001201262"/>
    </source>
</evidence>
<keyword evidence="5" id="KW-1185">Reference proteome</keyword>
<keyword evidence="2" id="KW-0521">NADP</keyword>
<dbReference type="RefSeq" id="XP_046071814.1">
    <property type="nucleotide sequence ID" value="XM_046216052.1"/>
</dbReference>
<reference evidence="4" key="1">
    <citation type="submission" date="2021-12" db="EMBL/GenBank/DDBJ databases">
        <title>Convergent genome expansion in fungi linked to evolution of root-endophyte symbiosis.</title>
        <authorList>
            <consortium name="DOE Joint Genome Institute"/>
            <person name="Ke Y.-H."/>
            <person name="Bonito G."/>
            <person name="Liao H.-L."/>
            <person name="Looney B."/>
            <person name="Rojas-Flechas A."/>
            <person name="Nash J."/>
            <person name="Hameed K."/>
            <person name="Schadt C."/>
            <person name="Martin F."/>
            <person name="Crous P.W."/>
            <person name="Miettinen O."/>
            <person name="Magnuson J.K."/>
            <person name="Labbe J."/>
            <person name="Jacobson D."/>
            <person name="Doktycz M.J."/>
            <person name="Veneault-Fourrey C."/>
            <person name="Kuo A."/>
            <person name="Mondo S."/>
            <person name="Calhoun S."/>
            <person name="Riley R."/>
            <person name="Ohm R."/>
            <person name="LaButti K."/>
            <person name="Andreopoulos B."/>
            <person name="Pangilinan J."/>
            <person name="Nolan M."/>
            <person name="Tritt A."/>
            <person name="Clum A."/>
            <person name="Lipzen A."/>
            <person name="Daum C."/>
            <person name="Barry K."/>
            <person name="Grigoriev I.V."/>
            <person name="Vilgalys R."/>
        </authorList>
    </citation>
    <scope>NUCLEOTIDE SEQUENCE</scope>
    <source>
        <strain evidence="4">PMI_201</strain>
    </source>
</reference>
<proteinExistence type="inferred from homology"/>
<evidence type="ECO:0000256" key="1">
    <source>
        <dbReference type="ARBA" id="ARBA00006328"/>
    </source>
</evidence>
<evidence type="ECO:0000259" key="3">
    <source>
        <dbReference type="Pfam" id="PF05368"/>
    </source>
</evidence>
<comment type="similarity">
    <text evidence="1">Belongs to the NmrA-type oxidoreductase family.</text>
</comment>
<dbReference type="Pfam" id="PF05368">
    <property type="entry name" value="NmrA"/>
    <property type="match status" value="1"/>
</dbReference>
<dbReference type="InterPro" id="IPR051164">
    <property type="entry name" value="NmrA-like_oxidored"/>
</dbReference>
<dbReference type="Gene3D" id="3.40.50.720">
    <property type="entry name" value="NAD(P)-binding Rossmann-like Domain"/>
    <property type="match status" value="1"/>
</dbReference>
<dbReference type="SUPFAM" id="SSF51735">
    <property type="entry name" value="NAD(P)-binding Rossmann-fold domains"/>
    <property type="match status" value="1"/>
</dbReference>
<dbReference type="PANTHER" id="PTHR42748:SF31">
    <property type="entry name" value="NMRA-LIKE DOMAIN-CONTAINING PROTEIN-RELATED"/>
    <property type="match status" value="1"/>
</dbReference>
<evidence type="ECO:0000313" key="4">
    <source>
        <dbReference type="EMBL" id="KAH8697113.1"/>
    </source>
</evidence>
<dbReference type="GO" id="GO:0005634">
    <property type="term" value="C:nucleus"/>
    <property type="evidence" value="ECO:0007669"/>
    <property type="project" value="TreeGrafter"/>
</dbReference>